<evidence type="ECO:0000256" key="7">
    <source>
        <dbReference type="SAM" id="Phobius"/>
    </source>
</evidence>
<proteinExistence type="inferred from homology"/>
<evidence type="ECO:0000259" key="8">
    <source>
        <dbReference type="Pfam" id="PF02308"/>
    </source>
</evidence>
<dbReference type="PRINTS" id="PR01837">
    <property type="entry name" value="MGTCSAPBPROT"/>
</dbReference>
<keyword evidence="3" id="KW-1003">Cell membrane</keyword>
<dbReference type="AlphaFoldDB" id="W6RWN0"/>
<dbReference type="KEGG" id="clt:CM240_0875"/>
<dbReference type="InterPro" id="IPR049177">
    <property type="entry name" value="MgtC_SapB_SrpB_YhiD_N"/>
</dbReference>
<evidence type="ECO:0000256" key="5">
    <source>
        <dbReference type="ARBA" id="ARBA00022989"/>
    </source>
</evidence>
<evidence type="ECO:0000256" key="3">
    <source>
        <dbReference type="ARBA" id="ARBA00022475"/>
    </source>
</evidence>
<feature type="transmembrane region" description="Helical" evidence="7">
    <location>
        <begin position="12"/>
        <end position="33"/>
    </location>
</feature>
<dbReference type="InterPro" id="IPR003416">
    <property type="entry name" value="MgtC/SapB/SrpB/YhiD_fam"/>
</dbReference>
<accession>W6RWN0</accession>
<feature type="transmembrane region" description="Helical" evidence="7">
    <location>
        <begin position="45"/>
        <end position="64"/>
    </location>
</feature>
<dbReference type="PANTHER" id="PTHR33778:SF1">
    <property type="entry name" value="MAGNESIUM TRANSPORTER YHID-RELATED"/>
    <property type="match status" value="1"/>
</dbReference>
<dbReference type="OrthoDB" id="9811198at2"/>
<dbReference type="RefSeq" id="WP_044036825.1">
    <property type="nucleotide sequence ID" value="NZ_HG917868.1"/>
</dbReference>
<dbReference type="GO" id="GO:0005886">
    <property type="term" value="C:plasma membrane"/>
    <property type="evidence" value="ECO:0007669"/>
    <property type="project" value="UniProtKB-SubCell"/>
</dbReference>
<gene>
    <name evidence="9" type="ORF">CM240_0875</name>
</gene>
<feature type="transmembrane region" description="Helical" evidence="7">
    <location>
        <begin position="102"/>
        <end position="121"/>
    </location>
</feature>
<evidence type="ECO:0000313" key="10">
    <source>
        <dbReference type="Proteomes" id="UP000019426"/>
    </source>
</evidence>
<keyword evidence="4 7" id="KW-0812">Transmembrane</keyword>
<dbReference type="EMBL" id="HG917868">
    <property type="protein sequence ID" value="CDM68039.1"/>
    <property type="molecule type" value="Genomic_DNA"/>
</dbReference>
<protein>
    <submittedName>
        <fullName evidence="9">MgtC/SapB transporter</fullName>
    </submittedName>
</protein>
<evidence type="ECO:0000256" key="1">
    <source>
        <dbReference type="ARBA" id="ARBA00004651"/>
    </source>
</evidence>
<feature type="transmembrane region" description="Helical" evidence="7">
    <location>
        <begin position="76"/>
        <end position="95"/>
    </location>
</feature>
<comment type="similarity">
    <text evidence="2">Belongs to the MgtC/SapB family.</text>
</comment>
<dbReference type="PANTHER" id="PTHR33778">
    <property type="entry name" value="PROTEIN MGTC"/>
    <property type="match status" value="1"/>
</dbReference>
<evidence type="ECO:0000256" key="2">
    <source>
        <dbReference type="ARBA" id="ARBA00009298"/>
    </source>
</evidence>
<comment type="subcellular location">
    <subcellularLocation>
        <location evidence="1">Cell membrane</location>
        <topology evidence="1">Multi-pass membrane protein</topology>
    </subcellularLocation>
</comment>
<organism evidence="9 10">
    <name type="scientific">Clostridium bornimense</name>
    <dbReference type="NCBI Taxonomy" id="1216932"/>
    <lineage>
        <taxon>Bacteria</taxon>
        <taxon>Bacillati</taxon>
        <taxon>Bacillota</taxon>
        <taxon>Clostridia</taxon>
        <taxon>Eubacteriales</taxon>
        <taxon>Clostridiaceae</taxon>
        <taxon>Clostridium</taxon>
    </lineage>
</organism>
<keyword evidence="10" id="KW-1185">Reference proteome</keyword>
<dbReference type="Pfam" id="PF02308">
    <property type="entry name" value="MgtC"/>
    <property type="match status" value="1"/>
</dbReference>
<dbReference type="Proteomes" id="UP000019426">
    <property type="component" value="Chromosome M2/40_rep1"/>
</dbReference>
<feature type="domain" description="MgtC/SapB/SrpB/YhiD N-terminal" evidence="8">
    <location>
        <begin position="20"/>
        <end position="144"/>
    </location>
</feature>
<name>W6RWN0_9CLOT</name>
<evidence type="ECO:0000313" key="9">
    <source>
        <dbReference type="EMBL" id="CDM68039.1"/>
    </source>
</evidence>
<keyword evidence="5 7" id="KW-1133">Transmembrane helix</keyword>
<sequence>METILAYLREVNTISIILRLTLATLFAGIIGLERGQKKRPAGFRTHILVCIGATIIMITNQYIIDVMDMSSDPTRLGAQVISGIGFLGAGTIIVDRRNQVKGLTTAAGLWACACMGLAIGIGFYEGAIISCIFLFGVMTGLHKLDLYVQNNSKVINIYAEFNNISNVTNFIKNLRERGIRISNFEVQKTDKIDKSSVGVIMTLRLLDKVNHADCILALHNEEGVSFIEEIA</sequence>
<dbReference type="PATRIC" id="fig|1216932.3.peg.862"/>
<dbReference type="STRING" id="1216932.CM240_0875"/>
<reference evidence="9 10" key="1">
    <citation type="submission" date="2013-11" db="EMBL/GenBank/DDBJ databases">
        <title>Complete genome sequence of Clostridum sp. M2/40.</title>
        <authorList>
            <person name="Wibberg D."/>
            <person name="Puehler A."/>
            <person name="Schlueter A."/>
        </authorList>
    </citation>
    <scope>NUCLEOTIDE SEQUENCE [LARGE SCALE GENOMIC DNA]</scope>
    <source>
        <strain evidence="10">M2/40</strain>
    </source>
</reference>
<evidence type="ECO:0000256" key="6">
    <source>
        <dbReference type="ARBA" id="ARBA00023136"/>
    </source>
</evidence>
<keyword evidence="6 7" id="KW-0472">Membrane</keyword>
<evidence type="ECO:0000256" key="4">
    <source>
        <dbReference type="ARBA" id="ARBA00022692"/>
    </source>
</evidence>
<dbReference type="eggNOG" id="COG1285">
    <property type="taxonomic scope" value="Bacteria"/>
</dbReference>
<dbReference type="HOGENOM" id="CLU_079292_0_2_9"/>